<organism evidence="10 11">
    <name type="scientific">Microctonus aethiopoides</name>
    <dbReference type="NCBI Taxonomy" id="144406"/>
    <lineage>
        <taxon>Eukaryota</taxon>
        <taxon>Metazoa</taxon>
        <taxon>Ecdysozoa</taxon>
        <taxon>Arthropoda</taxon>
        <taxon>Hexapoda</taxon>
        <taxon>Insecta</taxon>
        <taxon>Pterygota</taxon>
        <taxon>Neoptera</taxon>
        <taxon>Endopterygota</taxon>
        <taxon>Hymenoptera</taxon>
        <taxon>Apocrita</taxon>
        <taxon>Ichneumonoidea</taxon>
        <taxon>Braconidae</taxon>
        <taxon>Euphorinae</taxon>
        <taxon>Microctonus</taxon>
    </lineage>
</organism>
<evidence type="ECO:0000256" key="2">
    <source>
        <dbReference type="ARBA" id="ARBA00009239"/>
    </source>
</evidence>
<dbReference type="AlphaFoldDB" id="A0AA39FBK7"/>
<reference evidence="10" key="2">
    <citation type="submission" date="2023-03" db="EMBL/GenBank/DDBJ databases">
        <authorList>
            <person name="Inwood S.N."/>
            <person name="Skelly J.G."/>
            <person name="Guhlin J."/>
            <person name="Harrop T.W.R."/>
            <person name="Goldson S.G."/>
            <person name="Dearden P.K."/>
        </authorList>
    </citation>
    <scope>NUCLEOTIDE SEQUENCE</scope>
    <source>
        <strain evidence="10">Irish</strain>
        <tissue evidence="10">Whole body</tissue>
    </source>
</reference>
<dbReference type="PANTHER" id="PTHR12369:SF13">
    <property type="entry name" value="HEXOSYLTRANSFERASE"/>
    <property type="match status" value="1"/>
</dbReference>
<evidence type="ECO:0000256" key="3">
    <source>
        <dbReference type="ARBA" id="ARBA00022679"/>
    </source>
</evidence>
<gene>
    <name evidence="10" type="ORF">PV328_004955</name>
</gene>
<evidence type="ECO:0000256" key="9">
    <source>
        <dbReference type="RuleBase" id="RU364016"/>
    </source>
</evidence>
<feature type="transmembrane region" description="Helical" evidence="9">
    <location>
        <begin position="21"/>
        <end position="41"/>
    </location>
</feature>
<evidence type="ECO:0000256" key="1">
    <source>
        <dbReference type="ARBA" id="ARBA00004447"/>
    </source>
</evidence>
<keyword evidence="5 9" id="KW-0735">Signal-anchor</keyword>
<evidence type="ECO:0000256" key="4">
    <source>
        <dbReference type="ARBA" id="ARBA00022692"/>
    </source>
</evidence>
<dbReference type="InterPro" id="IPR008428">
    <property type="entry name" value="Chond_GalNAc"/>
</dbReference>
<dbReference type="Proteomes" id="UP001168990">
    <property type="component" value="Unassembled WGS sequence"/>
</dbReference>
<keyword evidence="6 9" id="KW-1133">Transmembrane helix</keyword>
<reference evidence="10" key="1">
    <citation type="journal article" date="2023" name="bioRxiv">
        <title>Scaffold-level genome assemblies of two parasitoid biocontrol wasps reveal the parthenogenesis mechanism and an associated novel virus.</title>
        <authorList>
            <person name="Inwood S."/>
            <person name="Skelly J."/>
            <person name="Guhlin J."/>
            <person name="Harrop T."/>
            <person name="Goldson S."/>
            <person name="Dearden P."/>
        </authorList>
    </citation>
    <scope>NUCLEOTIDE SEQUENCE</scope>
    <source>
        <strain evidence="10">Irish</strain>
        <tissue evidence="10">Whole body</tissue>
    </source>
</reference>
<dbReference type="Pfam" id="PF05679">
    <property type="entry name" value="CHGN"/>
    <property type="match status" value="1"/>
</dbReference>
<accession>A0AA39FBK7</accession>
<name>A0AA39FBK7_9HYME</name>
<evidence type="ECO:0000256" key="6">
    <source>
        <dbReference type="ARBA" id="ARBA00022989"/>
    </source>
</evidence>
<dbReference type="GO" id="GO:0032580">
    <property type="term" value="C:Golgi cisterna membrane"/>
    <property type="evidence" value="ECO:0007669"/>
    <property type="project" value="UniProtKB-SubCell"/>
</dbReference>
<evidence type="ECO:0000256" key="8">
    <source>
        <dbReference type="ARBA" id="ARBA00023136"/>
    </source>
</evidence>
<dbReference type="EC" id="2.4.1.-" evidence="9"/>
<proteinExistence type="inferred from homology"/>
<sequence>MNYKLKMCKLFIFPMTHYRSNGYFIIGICLGILMSMLFFQIENDDHNINNSIKSSWYPYTISIYDDQSSIDEYAPKINIEELGIRERLFMGVLTSQEYLHSRGVVFNKTIGHLVEKIRYFISIGEGAKKPNITLSGIVGFTDTRSVLKPFHVIKYITDNYLEDYDYYYIVKDKSYINDAGILLSNSMVRKLKTNLDWCVKNTYSVSDDINFGRCVNHATKLTCSMRVNEVIFNGKQLPWNFNFNQHSTKAKEDHKKFHDELINSISLKKVEDMIELLRKKIITSSYFGPNNNIKKNIVSWPVGNWHGNKSPGRFDILRWNYFNETHIFMQTDFENSRQLIGITRLDIDRVLQTAIDKINVDYKNELKFNKLINGYLKFDASRGMDYILDLSLINANNKLSYNKQILKRMHINKPLGKVDILPVPYVTENTRINIILIVHLSSINNAVKFMENYVEVCMEKRDKTSLMLVLIYNKESPSKGSDDIYGKIKTYALNFTDQYKRIQSKISWLSIRLPSISSNVIKSDPPFKIAVADLVVQKFSSESLLLFVQTDAILTTEYLNRIRMNTISQWQIYCPIPFVEFHPDLAYADELKKINIDLNRNHGRYDELNYESISFYKIDYQTMRKMNEDYIPITHGDKDIPNKMTIMSDKNVIHSIYELFIFYGKLHVFRAVEPALKIHHNVINCTDELNEYIRQKCVLSNSRQIGHRGQLAKLIKEYHES</sequence>
<keyword evidence="4 9" id="KW-0812">Transmembrane</keyword>
<dbReference type="PANTHER" id="PTHR12369">
    <property type="entry name" value="CHONDROITIN SYNTHASE"/>
    <property type="match status" value="1"/>
</dbReference>
<evidence type="ECO:0000313" key="11">
    <source>
        <dbReference type="Proteomes" id="UP001168990"/>
    </source>
</evidence>
<keyword evidence="8 9" id="KW-0472">Membrane</keyword>
<evidence type="ECO:0000256" key="5">
    <source>
        <dbReference type="ARBA" id="ARBA00022968"/>
    </source>
</evidence>
<keyword evidence="11" id="KW-1185">Reference proteome</keyword>
<dbReference type="EMBL" id="JAQQBS010001422">
    <property type="protein sequence ID" value="KAK0166548.1"/>
    <property type="molecule type" value="Genomic_DNA"/>
</dbReference>
<evidence type="ECO:0000313" key="10">
    <source>
        <dbReference type="EMBL" id="KAK0166548.1"/>
    </source>
</evidence>
<dbReference type="InterPro" id="IPR051227">
    <property type="entry name" value="CS_glycosyltransferase"/>
</dbReference>
<comment type="similarity">
    <text evidence="2 9">Belongs to the chondroitin N-acetylgalactosaminyltransferase family.</text>
</comment>
<comment type="caution">
    <text evidence="10">The sequence shown here is derived from an EMBL/GenBank/DDBJ whole genome shotgun (WGS) entry which is preliminary data.</text>
</comment>
<dbReference type="GO" id="GO:0047238">
    <property type="term" value="F:glucuronosyl-N-acetylgalactosaminyl-proteoglycan 4-beta-N-acetylgalactosaminyltransferase activity"/>
    <property type="evidence" value="ECO:0007669"/>
    <property type="project" value="TreeGrafter"/>
</dbReference>
<keyword evidence="3 9" id="KW-0808">Transferase</keyword>
<protein>
    <recommendedName>
        <fullName evidence="9">Hexosyltransferase</fullName>
        <ecNumber evidence="9">2.4.1.-</ecNumber>
    </recommendedName>
</protein>
<evidence type="ECO:0000256" key="7">
    <source>
        <dbReference type="ARBA" id="ARBA00023034"/>
    </source>
</evidence>
<comment type="subcellular location">
    <subcellularLocation>
        <location evidence="1 9">Golgi apparatus</location>
        <location evidence="1 9">Golgi stack membrane</location>
        <topology evidence="1 9">Single-pass type II membrane protein</topology>
    </subcellularLocation>
</comment>
<keyword evidence="7 9" id="KW-0333">Golgi apparatus</keyword>